<dbReference type="GO" id="GO:0043190">
    <property type="term" value="C:ATP-binding cassette (ABC) transporter complex"/>
    <property type="evidence" value="ECO:0007669"/>
    <property type="project" value="InterPro"/>
</dbReference>
<keyword evidence="3 9" id="KW-0813">Transport</keyword>
<comment type="similarity">
    <text evidence="2 9">Belongs to the ABC-2 integral membrane protein family.</text>
</comment>
<evidence type="ECO:0000256" key="4">
    <source>
        <dbReference type="ARBA" id="ARBA00022475"/>
    </source>
</evidence>
<keyword evidence="8 9" id="KW-0472">Membrane</keyword>
<feature type="transmembrane region" description="Helical" evidence="9">
    <location>
        <begin position="186"/>
        <end position="206"/>
    </location>
</feature>
<reference evidence="11 12" key="1">
    <citation type="submission" date="2017-09" db="EMBL/GenBank/DDBJ databases">
        <title>Depth-based differentiation of microbial function through sediment-hosted aquifers and enrichment of novel symbionts in the deep terrestrial subsurface.</title>
        <authorList>
            <person name="Probst A.J."/>
            <person name="Ladd B."/>
            <person name="Jarett J.K."/>
            <person name="Geller-Mcgrath D.E."/>
            <person name="Sieber C.M."/>
            <person name="Emerson J.B."/>
            <person name="Anantharaman K."/>
            <person name="Thomas B.C."/>
            <person name="Malmstrom R."/>
            <person name="Stieglmeier M."/>
            <person name="Klingl A."/>
            <person name="Woyke T."/>
            <person name="Ryan C.M."/>
            <person name="Banfield J.F."/>
        </authorList>
    </citation>
    <scope>NUCLEOTIDE SEQUENCE [LARGE SCALE GENOMIC DNA]</scope>
    <source>
        <strain evidence="11">CG11_big_fil_rev_8_21_14_0_20_43_10</strain>
    </source>
</reference>
<feature type="domain" description="ABC transmembrane type-2" evidence="10">
    <location>
        <begin position="43"/>
        <end position="263"/>
    </location>
</feature>
<dbReference type="InterPro" id="IPR000412">
    <property type="entry name" value="ABC_2_transport"/>
</dbReference>
<comment type="caution">
    <text evidence="11">The sequence shown here is derived from an EMBL/GenBank/DDBJ whole genome shotgun (WGS) entry which is preliminary data.</text>
</comment>
<keyword evidence="6 9" id="KW-0812">Transmembrane</keyword>
<feature type="transmembrane region" description="Helical" evidence="9">
    <location>
        <begin position="150"/>
        <end position="174"/>
    </location>
</feature>
<feature type="transmembrane region" description="Helical" evidence="9">
    <location>
        <begin position="116"/>
        <end position="144"/>
    </location>
</feature>
<gene>
    <name evidence="11" type="ORF">COV41_02350</name>
</gene>
<dbReference type="AlphaFoldDB" id="A0A2H0PVL4"/>
<dbReference type="PRINTS" id="PR00164">
    <property type="entry name" value="ABC2TRNSPORT"/>
</dbReference>
<evidence type="ECO:0000256" key="2">
    <source>
        <dbReference type="ARBA" id="ARBA00007783"/>
    </source>
</evidence>
<evidence type="ECO:0000256" key="6">
    <source>
        <dbReference type="ARBA" id="ARBA00022692"/>
    </source>
</evidence>
<evidence type="ECO:0000256" key="3">
    <source>
        <dbReference type="ARBA" id="ARBA00022448"/>
    </source>
</evidence>
<proteinExistence type="inferred from homology"/>
<dbReference type="EMBL" id="PCXE01000043">
    <property type="protein sequence ID" value="PIR26048.1"/>
    <property type="molecule type" value="Genomic_DNA"/>
</dbReference>
<dbReference type="Proteomes" id="UP000236846">
    <property type="component" value="Unassembled WGS sequence"/>
</dbReference>
<organism evidence="11 12">
    <name type="scientific">Candidatus Brennerbacteria bacterium CG11_big_fil_rev_8_21_14_0_20_43_10</name>
    <dbReference type="NCBI Taxonomy" id="1974523"/>
    <lineage>
        <taxon>Bacteria</taxon>
        <taxon>Candidatus Brenneribacteriota</taxon>
    </lineage>
</organism>
<dbReference type="GO" id="GO:0015920">
    <property type="term" value="P:lipopolysaccharide transport"/>
    <property type="evidence" value="ECO:0007669"/>
    <property type="project" value="TreeGrafter"/>
</dbReference>
<evidence type="ECO:0000313" key="11">
    <source>
        <dbReference type="EMBL" id="PIR26048.1"/>
    </source>
</evidence>
<name>A0A2H0PVL4_9BACT</name>
<evidence type="ECO:0000259" key="10">
    <source>
        <dbReference type="PROSITE" id="PS51012"/>
    </source>
</evidence>
<dbReference type="GO" id="GO:0140359">
    <property type="term" value="F:ABC-type transporter activity"/>
    <property type="evidence" value="ECO:0007669"/>
    <property type="project" value="InterPro"/>
</dbReference>
<evidence type="ECO:0000256" key="9">
    <source>
        <dbReference type="RuleBase" id="RU361157"/>
    </source>
</evidence>
<evidence type="ECO:0000256" key="7">
    <source>
        <dbReference type="ARBA" id="ARBA00022989"/>
    </source>
</evidence>
<keyword evidence="7 9" id="KW-1133">Transmembrane helix</keyword>
<evidence type="ECO:0000256" key="5">
    <source>
        <dbReference type="ARBA" id="ARBA00022519"/>
    </source>
</evidence>
<comment type="subcellular location">
    <subcellularLocation>
        <location evidence="1">Cell inner membrane</location>
        <topology evidence="1">Multi-pass membrane protein</topology>
    </subcellularLocation>
    <subcellularLocation>
        <location evidence="9">Cell membrane</location>
        <topology evidence="9">Multi-pass membrane protein</topology>
    </subcellularLocation>
</comment>
<dbReference type="PROSITE" id="PS51012">
    <property type="entry name" value="ABC_TM2"/>
    <property type="match status" value="1"/>
</dbReference>
<dbReference type="Pfam" id="PF01061">
    <property type="entry name" value="ABC2_membrane"/>
    <property type="match status" value="1"/>
</dbReference>
<evidence type="ECO:0000313" key="12">
    <source>
        <dbReference type="Proteomes" id="UP000236846"/>
    </source>
</evidence>
<keyword evidence="4 9" id="KW-1003">Cell membrane</keyword>
<dbReference type="PANTHER" id="PTHR30413:SF8">
    <property type="entry name" value="TRANSPORT PERMEASE PROTEIN"/>
    <property type="match status" value="1"/>
</dbReference>
<evidence type="ECO:0000256" key="8">
    <source>
        <dbReference type="ARBA" id="ARBA00023136"/>
    </source>
</evidence>
<keyword evidence="5" id="KW-0997">Cell inner membrane</keyword>
<dbReference type="InterPro" id="IPR013525">
    <property type="entry name" value="ABC2_TM"/>
</dbReference>
<protein>
    <recommendedName>
        <fullName evidence="9">Transport permease protein</fullName>
    </recommendedName>
</protein>
<evidence type="ECO:0000256" key="1">
    <source>
        <dbReference type="ARBA" id="ARBA00004429"/>
    </source>
</evidence>
<feature type="transmembrane region" description="Helical" evidence="9">
    <location>
        <begin position="239"/>
        <end position="260"/>
    </location>
</feature>
<accession>A0A2H0PVL4</accession>
<dbReference type="InterPro" id="IPR047817">
    <property type="entry name" value="ABC2_TM_bact-type"/>
</dbReference>
<feature type="transmembrane region" description="Helical" evidence="9">
    <location>
        <begin position="76"/>
        <end position="95"/>
    </location>
</feature>
<dbReference type="PANTHER" id="PTHR30413">
    <property type="entry name" value="INNER MEMBRANE TRANSPORT PERMEASE"/>
    <property type="match status" value="1"/>
</dbReference>
<sequence>MRELVIKPKSVFRLDVREIWEYRELFYFLAWRDLKVRYKQTAIGVAWAVLQPLLTTVVFTVFFGKIAGITTGNIPYPVFAFTGLLFWNYFSNFLSDASGSLVANRGIIEKVYFPRLIVPLSGIVVYLVDFFIGLIMFGVLVIVYGVHVSLLGIAFIIPAVCIATLASSGLGMFFAALNVKYRDVRYALPFFIQLIMFVSPVIYPASVLGRHQWLWYFNPLSGVLEGTRSLLFGLSPLNVPLLLSSAGMSIVLFVVGLLYFKRTEQWFADIV</sequence>
<feature type="transmembrane region" description="Helical" evidence="9">
    <location>
        <begin position="42"/>
        <end position="64"/>
    </location>
</feature>